<dbReference type="AlphaFoldDB" id="A0A286UWW5"/>
<accession>A0A286UWW5</accession>
<dbReference type="Gene3D" id="3.40.220.10">
    <property type="entry name" value="Leucine Aminopeptidase, subunit E, domain 1"/>
    <property type="match status" value="1"/>
</dbReference>
<evidence type="ECO:0000256" key="2">
    <source>
        <dbReference type="ARBA" id="ARBA00009528"/>
    </source>
</evidence>
<evidence type="ECO:0000256" key="4">
    <source>
        <dbReference type="ARBA" id="ARBA00022438"/>
    </source>
</evidence>
<dbReference type="InterPro" id="IPR043472">
    <property type="entry name" value="Macro_dom-like"/>
</dbReference>
<dbReference type="EC" id="3.4.11.1" evidence="3"/>
<dbReference type="OrthoDB" id="412814at2759"/>
<dbReference type="GO" id="GO:0030145">
    <property type="term" value="F:manganese ion binding"/>
    <property type="evidence" value="ECO:0007669"/>
    <property type="project" value="InterPro"/>
</dbReference>
<dbReference type="Pfam" id="PF00883">
    <property type="entry name" value="Peptidase_M17"/>
    <property type="match status" value="1"/>
</dbReference>
<keyword evidence="5" id="KW-0645">Protease</keyword>
<evidence type="ECO:0000256" key="5">
    <source>
        <dbReference type="ARBA" id="ARBA00022670"/>
    </source>
</evidence>
<dbReference type="HAMAP" id="MF_00181">
    <property type="entry name" value="Cytosol_peptidase_M17"/>
    <property type="match status" value="1"/>
</dbReference>
<dbReference type="InterPro" id="IPR000819">
    <property type="entry name" value="Peptidase_M17_C"/>
</dbReference>
<dbReference type="CDD" id="cd00433">
    <property type="entry name" value="Peptidase_M17"/>
    <property type="match status" value="1"/>
</dbReference>
<dbReference type="STRING" id="2282107.A0A286UWW5"/>
<evidence type="ECO:0000313" key="8">
    <source>
        <dbReference type="EMBL" id="PAV24086.1"/>
    </source>
</evidence>
<dbReference type="PRINTS" id="PR00481">
    <property type="entry name" value="LAMNOPPTDASE"/>
</dbReference>
<dbReference type="PANTHER" id="PTHR11963:SF23">
    <property type="entry name" value="CYTOSOL AMINOPEPTIDASE"/>
    <property type="match status" value="1"/>
</dbReference>
<evidence type="ECO:0000259" key="7">
    <source>
        <dbReference type="PROSITE" id="PS00631"/>
    </source>
</evidence>
<keyword evidence="6" id="KW-0378">Hydrolase</keyword>
<dbReference type="EMBL" id="NBII01000001">
    <property type="protein sequence ID" value="PAV24086.1"/>
    <property type="molecule type" value="Genomic_DNA"/>
</dbReference>
<proteinExistence type="inferred from homology"/>
<dbReference type="GO" id="GO:0006508">
    <property type="term" value="P:proteolysis"/>
    <property type="evidence" value="ECO:0007669"/>
    <property type="project" value="UniProtKB-KW"/>
</dbReference>
<dbReference type="InterPro" id="IPR023042">
    <property type="entry name" value="Peptidase_M17_leu_NH2_pept"/>
</dbReference>
<evidence type="ECO:0000256" key="3">
    <source>
        <dbReference type="ARBA" id="ARBA00012565"/>
    </source>
</evidence>
<dbReference type="PANTHER" id="PTHR11963">
    <property type="entry name" value="LEUCINE AMINOPEPTIDASE-RELATED"/>
    <property type="match status" value="1"/>
</dbReference>
<dbReference type="GO" id="GO:0005737">
    <property type="term" value="C:cytoplasm"/>
    <property type="evidence" value="ECO:0007669"/>
    <property type="project" value="InterPro"/>
</dbReference>
<keyword evidence="9" id="KW-1185">Reference proteome</keyword>
<dbReference type="InParanoid" id="A0A286UWW5"/>
<comment type="similarity">
    <text evidence="2">Belongs to the peptidase M17 family.</text>
</comment>
<dbReference type="SUPFAM" id="SSF53187">
    <property type="entry name" value="Zn-dependent exopeptidases"/>
    <property type="match status" value="1"/>
</dbReference>
<protein>
    <recommendedName>
        <fullName evidence="3">leucyl aminopeptidase</fullName>
        <ecNumber evidence="3">3.4.11.1</ecNumber>
    </recommendedName>
</protein>
<feature type="domain" description="Cytosol aminopeptidase" evidence="7">
    <location>
        <begin position="347"/>
        <end position="354"/>
    </location>
</feature>
<dbReference type="Proteomes" id="UP000217199">
    <property type="component" value="Unassembled WGS sequence"/>
</dbReference>
<dbReference type="InterPro" id="IPR011356">
    <property type="entry name" value="Leucine_aapep/pepB"/>
</dbReference>
<organism evidence="8 9">
    <name type="scientific">Pyrrhoderma noxium</name>
    <dbReference type="NCBI Taxonomy" id="2282107"/>
    <lineage>
        <taxon>Eukaryota</taxon>
        <taxon>Fungi</taxon>
        <taxon>Dikarya</taxon>
        <taxon>Basidiomycota</taxon>
        <taxon>Agaricomycotina</taxon>
        <taxon>Agaricomycetes</taxon>
        <taxon>Hymenochaetales</taxon>
        <taxon>Hymenochaetaceae</taxon>
        <taxon>Pyrrhoderma</taxon>
    </lineage>
</organism>
<reference evidence="8 9" key="1">
    <citation type="journal article" date="2017" name="Mol. Ecol.">
        <title>Comparative and population genomic landscape of Phellinus noxius: A hypervariable fungus causing root rot in trees.</title>
        <authorList>
            <person name="Chung C.L."/>
            <person name="Lee T.J."/>
            <person name="Akiba M."/>
            <person name="Lee H.H."/>
            <person name="Kuo T.H."/>
            <person name="Liu D."/>
            <person name="Ke H.M."/>
            <person name="Yokoi T."/>
            <person name="Roa M.B."/>
            <person name="Lu M.J."/>
            <person name="Chang Y.Y."/>
            <person name="Ann P.J."/>
            <person name="Tsai J.N."/>
            <person name="Chen C.Y."/>
            <person name="Tzean S.S."/>
            <person name="Ota Y."/>
            <person name="Hattori T."/>
            <person name="Sahashi N."/>
            <person name="Liou R.F."/>
            <person name="Kikuchi T."/>
            <person name="Tsai I.J."/>
        </authorList>
    </citation>
    <scope>NUCLEOTIDE SEQUENCE [LARGE SCALE GENOMIC DNA]</scope>
    <source>
        <strain evidence="8 9">FFPRI411160</strain>
    </source>
</reference>
<sequence length="513" mass="55193">MFKNAKHIVSTGTCLKRLISSKTSPPDASVHLVFQGTSEGNPTIAHKLWATACTSGSSKPLDSRLLFRDNSILSIVNLGDSLSWEKMTSDKRRETVRKAVGSAVGKIKDVATSSGVRSIRFEVSGDKVDAQAAAVGARLGLHSFTLKTDPSSNPGKDIVVVPSDETNTGNWNIGTVYAEAQILARELVELPANMMTPTLFCDRITKEAEGIDNIKVIIRDEAWAKENGMHAFLSVTKGTAEPAKLLEIHYKGSKSHPDEQPLAFVGKGVTFDSGGISLKPGSGMKLMRGDMGGAASVCAAILGIARLHIPINMVAVVPLCENMPGSAASKPGDIVRAMNGKTIEIDNTDAEGRLILADALYYASKEFKPHTIIDVATLTGAMMIALGNVYSGVFSTSDSLWDELHISGTHEHDRFWRMPLDDEFSPQITGSNADLCNNGGRSGGSCTAALFLKSFVSGVDKTDEFKTRWAHIDIAGSMDTDRPLPYQYKGMTGRPTRALIEFARRHAERSKAP</sequence>
<evidence type="ECO:0000256" key="6">
    <source>
        <dbReference type="ARBA" id="ARBA00022801"/>
    </source>
</evidence>
<dbReference type="GO" id="GO:0070006">
    <property type="term" value="F:metalloaminopeptidase activity"/>
    <property type="evidence" value="ECO:0007669"/>
    <property type="project" value="InterPro"/>
</dbReference>
<dbReference type="FunCoup" id="A0A286UWW5">
    <property type="interactions" value="350"/>
</dbReference>
<evidence type="ECO:0000256" key="1">
    <source>
        <dbReference type="ARBA" id="ARBA00000135"/>
    </source>
</evidence>
<keyword evidence="4 8" id="KW-0031">Aminopeptidase</keyword>
<dbReference type="Gene3D" id="3.40.630.10">
    <property type="entry name" value="Zn peptidases"/>
    <property type="match status" value="1"/>
</dbReference>
<dbReference type="PROSITE" id="PS00631">
    <property type="entry name" value="CYTOSOL_AP"/>
    <property type="match status" value="1"/>
</dbReference>
<evidence type="ECO:0000313" key="9">
    <source>
        <dbReference type="Proteomes" id="UP000217199"/>
    </source>
</evidence>
<gene>
    <name evidence="8" type="ORF">PNOK_0115400</name>
</gene>
<name>A0A286UWW5_9AGAM</name>
<comment type="catalytic activity">
    <reaction evidence="1">
        <text>Release of an N-terminal amino acid, Xaa-|-Yaa-, in which Xaa is preferably Leu, but may be other amino acids including Pro although not Arg or Lys, and Yaa may be Pro. Amino acid amides and methyl esters are also readily hydrolyzed, but rates on arylamides are exceedingly low.</text>
        <dbReference type="EC" id="3.4.11.1"/>
    </reaction>
</comment>
<comment type="caution">
    <text evidence="8">The sequence shown here is derived from an EMBL/GenBank/DDBJ whole genome shotgun (WGS) entry which is preliminary data.</text>
</comment>